<dbReference type="Pfam" id="PF17820">
    <property type="entry name" value="PDZ_6"/>
    <property type="match status" value="1"/>
</dbReference>
<feature type="domain" description="PDZ" evidence="2">
    <location>
        <begin position="4"/>
        <end position="52"/>
    </location>
</feature>
<dbReference type="Gene3D" id="3.20.20.70">
    <property type="entry name" value="Aldolase class I"/>
    <property type="match status" value="1"/>
</dbReference>
<dbReference type="InterPro" id="IPR045375">
    <property type="entry name" value="Put_radical_SAM-like_N"/>
</dbReference>
<name>A0A9J6P2A5_9CLOT</name>
<organism evidence="4 5">
    <name type="scientific">Oceanirhabdus seepicola</name>
    <dbReference type="NCBI Taxonomy" id="2828781"/>
    <lineage>
        <taxon>Bacteria</taxon>
        <taxon>Bacillati</taxon>
        <taxon>Bacillota</taxon>
        <taxon>Clostridia</taxon>
        <taxon>Eubacteriales</taxon>
        <taxon>Clostridiaceae</taxon>
        <taxon>Oceanirhabdus</taxon>
    </lineage>
</organism>
<evidence type="ECO:0000259" key="2">
    <source>
        <dbReference type="Pfam" id="PF17820"/>
    </source>
</evidence>
<dbReference type="InterPro" id="IPR013785">
    <property type="entry name" value="Aldolase_TIM"/>
</dbReference>
<reference evidence="4" key="2">
    <citation type="submission" date="2021-04" db="EMBL/GenBank/DDBJ databases">
        <authorList>
            <person name="Dong X."/>
        </authorList>
    </citation>
    <scope>NUCLEOTIDE SEQUENCE</scope>
    <source>
        <strain evidence="4">ZWT</strain>
    </source>
</reference>
<dbReference type="Proteomes" id="UP001056429">
    <property type="component" value="Unassembled WGS sequence"/>
</dbReference>
<evidence type="ECO:0000259" key="3">
    <source>
        <dbReference type="Pfam" id="PF19238"/>
    </source>
</evidence>
<keyword evidence="5" id="KW-1185">Reference proteome</keyword>
<accession>A0A9J6P2A5</accession>
<dbReference type="Pfam" id="PF04459">
    <property type="entry name" value="DUF512"/>
    <property type="match status" value="1"/>
</dbReference>
<proteinExistence type="predicted"/>
<evidence type="ECO:0000313" key="5">
    <source>
        <dbReference type="Proteomes" id="UP001056429"/>
    </source>
</evidence>
<dbReference type="EMBL" id="JAGSOJ010000003">
    <property type="protein sequence ID" value="MCM1990898.1"/>
    <property type="molecule type" value="Genomic_DNA"/>
</dbReference>
<dbReference type="InterPro" id="IPR058240">
    <property type="entry name" value="rSAM_sf"/>
</dbReference>
<dbReference type="AlphaFoldDB" id="A0A9J6P2A5"/>
<feature type="domain" description="DUF512" evidence="1">
    <location>
        <begin position="219"/>
        <end position="427"/>
    </location>
</feature>
<gene>
    <name evidence="4" type="ORF">KDK92_14295</name>
</gene>
<comment type="caution">
    <text evidence="4">The sequence shown here is derived from an EMBL/GenBank/DDBJ whole genome shotgun (WGS) entry which is preliminary data.</text>
</comment>
<feature type="domain" description="Putative radical SAM N-terminal" evidence="3">
    <location>
        <begin position="66"/>
        <end position="215"/>
    </location>
</feature>
<dbReference type="SUPFAM" id="SSF50156">
    <property type="entry name" value="PDZ domain-like"/>
    <property type="match status" value="1"/>
</dbReference>
<sequence>MINIIEKVKINSIAEEVGIECGDKLLSINGNKIKDIIDYRFHIADEYLELEIEKKDEEIWEIEIEKDYGEELGIEFEQGILDKARSCSNKCLFCFIDQLPEGMRETLYFKDDDSRLSFLQGNFITLTNMNDEEIDRIIKYKISPINISVHTTNPELRVKMLSNKNAGKLYERMQRMAEAGIKMACQIVLCPGVNDGKELERTVKDLYKLYPMVEDLAVVPIGITKYREHLTKVEIFNRVSASAQLENIKKLQDKFNEEIGSPFVRLADEFYVMANYEVPETDFYNGFDQLEDGIGMLRMFRNNIENSVEELTKDQSGVFTFATGVSSYKEIKKATDLMMSRNKNIEIRVEKIVNEFFGETITVTGLLTGQDIVKQLKEKDLGDFIILPDNVIKRGYELGEGVDKLLLDDYTVDRIEEELGKKIIIVDYTGEDLIHLLNKAMKER</sequence>
<evidence type="ECO:0000259" key="1">
    <source>
        <dbReference type="Pfam" id="PF04459"/>
    </source>
</evidence>
<dbReference type="SUPFAM" id="SSF102114">
    <property type="entry name" value="Radical SAM enzymes"/>
    <property type="match status" value="1"/>
</dbReference>
<dbReference type="InterPro" id="IPR036034">
    <property type="entry name" value="PDZ_sf"/>
</dbReference>
<reference evidence="4" key="1">
    <citation type="journal article" date="2021" name="mSystems">
        <title>Bacteria and Archaea Synergistically Convert Glycine Betaine to Biogenic Methane in the Formosa Cold Seep of the South China Sea.</title>
        <authorList>
            <person name="Li L."/>
            <person name="Zhang W."/>
            <person name="Zhang S."/>
            <person name="Song L."/>
            <person name="Sun Q."/>
            <person name="Zhang H."/>
            <person name="Xiang H."/>
            <person name="Dong X."/>
        </authorList>
    </citation>
    <scope>NUCLEOTIDE SEQUENCE</scope>
    <source>
        <strain evidence="4">ZWT</strain>
    </source>
</reference>
<dbReference type="Gene3D" id="2.30.42.10">
    <property type="match status" value="1"/>
</dbReference>
<dbReference type="InterPro" id="IPR041489">
    <property type="entry name" value="PDZ_6"/>
</dbReference>
<dbReference type="RefSeq" id="WP_250860009.1">
    <property type="nucleotide sequence ID" value="NZ_JAGSOJ010000003.1"/>
</dbReference>
<dbReference type="Pfam" id="PF19238">
    <property type="entry name" value="Radical_SAM_2"/>
    <property type="match status" value="1"/>
</dbReference>
<evidence type="ECO:0000313" key="4">
    <source>
        <dbReference type="EMBL" id="MCM1990898.1"/>
    </source>
</evidence>
<dbReference type="InterPro" id="IPR007549">
    <property type="entry name" value="DUF512"/>
</dbReference>
<protein>
    <submittedName>
        <fullName evidence="4">DUF512 domain-containing protein</fullName>
    </submittedName>
</protein>